<keyword evidence="2" id="KW-1185">Reference proteome</keyword>
<name>A0ABS7A569_9PROT</name>
<comment type="caution">
    <text evidence="1">The sequence shown here is derived from an EMBL/GenBank/DDBJ whole genome shotgun (WGS) entry which is preliminary data.</text>
</comment>
<protein>
    <submittedName>
        <fullName evidence="1">Uncharacterized protein</fullName>
    </submittedName>
</protein>
<evidence type="ECO:0000313" key="2">
    <source>
        <dbReference type="Proteomes" id="UP001196565"/>
    </source>
</evidence>
<dbReference type="EMBL" id="JAHYBZ010000001">
    <property type="protein sequence ID" value="MBW6396470.1"/>
    <property type="molecule type" value="Genomic_DNA"/>
</dbReference>
<evidence type="ECO:0000313" key="1">
    <source>
        <dbReference type="EMBL" id="MBW6396470.1"/>
    </source>
</evidence>
<reference evidence="1 2" key="1">
    <citation type="submission" date="2021-07" db="EMBL/GenBank/DDBJ databases">
        <authorList>
            <person name="So Y."/>
        </authorList>
    </citation>
    <scope>NUCLEOTIDE SEQUENCE [LARGE SCALE GENOMIC DNA]</scope>
    <source>
        <strain evidence="1 2">HJA6</strain>
    </source>
</reference>
<gene>
    <name evidence="1" type="ORF">KPL78_01365</name>
</gene>
<sequence>MTGIALEAAGWRNSHGVWTPQPGFLSVTGDAAFLANPAAQEAALNRYMNDNERQLERAGVWARGERREIIQGFDGQPVPLTPAGLAAAAHREGAPRVIQYLEVRAANGALPASRPGQRGYRSSYNEIERRLRAFSGESYERMR</sequence>
<organism evidence="1 2">
    <name type="scientific">Roseomonas alba</name>
    <dbReference type="NCBI Taxonomy" id="2846776"/>
    <lineage>
        <taxon>Bacteria</taxon>
        <taxon>Pseudomonadati</taxon>
        <taxon>Pseudomonadota</taxon>
        <taxon>Alphaproteobacteria</taxon>
        <taxon>Acetobacterales</taxon>
        <taxon>Roseomonadaceae</taxon>
        <taxon>Roseomonas</taxon>
    </lineage>
</organism>
<accession>A0ABS7A569</accession>
<dbReference type="RefSeq" id="WP_219760849.1">
    <property type="nucleotide sequence ID" value="NZ_JAHYBZ010000001.1"/>
</dbReference>
<proteinExistence type="predicted"/>
<dbReference type="Proteomes" id="UP001196565">
    <property type="component" value="Unassembled WGS sequence"/>
</dbReference>